<dbReference type="AlphaFoldDB" id="A0A2S3U8J3"/>
<dbReference type="Pfam" id="PF04464">
    <property type="entry name" value="Glyphos_transf"/>
    <property type="match status" value="1"/>
</dbReference>
<dbReference type="InterPro" id="IPR007554">
    <property type="entry name" value="Glycerophosphate_synth"/>
</dbReference>
<dbReference type="SUPFAM" id="SSF53756">
    <property type="entry name" value="UDP-Glycosyltransferase/glycogen phosphorylase"/>
    <property type="match status" value="1"/>
</dbReference>
<protein>
    <submittedName>
        <fullName evidence="1">CDP-glycerol glycerophosphotransferase</fullName>
        <ecNumber evidence="1">2.7.8.12</ecNumber>
    </submittedName>
</protein>
<dbReference type="PANTHER" id="PTHR37316">
    <property type="entry name" value="TEICHOIC ACID GLYCEROL-PHOSPHATE PRIMASE"/>
    <property type="match status" value="1"/>
</dbReference>
<sequence>MKVTRILIQAEKLIILFDHIGENEELSFVLRHRKTKDVVPVKSIQDNKNNELKLEYKDVELPEVEFARYDLLVATEEKLIRPKVNNKKLSLKNINSDVFYFTSNYYGFRFYLTRDNEVSVCRGNYITVEKEFKQVRKIDVPVTEIEYSGIRLRLTIPFEIQSSSSFVTWKDTKGNYILQTGANLQENEHSTSINIDKQAFDSISDMRKLTPLIVFVKDSILYEGILKTSVVASDKQIGNQIGVYTYSNSGILKITQNLNLYMRKVLRVEKQPLFVQEYSFSSQVVTIALKERFDFTNSLIFKEDIANRRFELIKDFTGKGAKIRIPIDSYAMGQKRFRYVFLKKYQDDFNHGTSELPGDNINIDEVALSAYQYFGLSKENFNQNSPKSERYSDYIQIDNDLCLYSYWSANGDLVFKTGTLDDYRNKRYEECKVNFSGINFEESYGQIEFQLETIDLNLTKALNFYLVARKTEKRFDVPYLVKGSQTIILDFSTFLDNLELEWSRWDMFMEVYQQESYLHGKLGMFSSSVQNKFERYLSPISSKENKNNFCLVPYFSVKNELAFIWNDIDKIHNEQLEHDIKVTSSKVTASMIEIETEVSISEVSEFKVDSGMIKLRNKALLREYAIPVEVLFKSDEKATLRLKIDPAKYHLLPFYWDIYVVLLIGGDKFPLRLKNPPKKLKRKISKQISHNEINLADDYMIYPYITIDNSYALCYRKRQPYENKINRFKENLAYIFYRLFKKYFDKKKIWIGYEKESSVAQDNGYQFFNYCYTNNKKKDYYFVIKPDVSDYQDIKHQNDKILKFMSFKYMVYMFAAELLVSSESKGHSYDIRIQKGRLRNSLKKKPFIFLQHGVIALKRVDYVFNKHRNNEISLFTVSSDFEKNIIQNNFGYDASEIMVTGLTRWDVLNDKSSGPEKKIFVMPTWRSWMDGIPEKEFVNSNYFKQYKKLLESEELNKLLEQNNLTLHFMLHPKFSAYSDKFTFPSDRIRTYQFGDVKINEMLMESALLITDYSSVSFEFFYMKKPIIFFQFDRDEYERYQGSYMDLEKDLFGDLATNIDEILDNVRYYVANGFKEKTKYAVLRNKYFKYVDRNNSKRTFHAVRKYEKNLTKNRDK</sequence>
<keyword evidence="1" id="KW-0808">Transferase</keyword>
<dbReference type="Gene3D" id="3.40.50.12580">
    <property type="match status" value="1"/>
</dbReference>
<proteinExistence type="predicted"/>
<dbReference type="Proteomes" id="UP000236990">
    <property type="component" value="Unassembled WGS sequence"/>
</dbReference>
<dbReference type="EC" id="2.7.8.12" evidence="1"/>
<comment type="caution">
    <text evidence="1">The sequence shown here is derived from an EMBL/GenBank/DDBJ whole genome shotgun (WGS) entry which is preliminary data.</text>
</comment>
<dbReference type="GO" id="GO:0016020">
    <property type="term" value="C:membrane"/>
    <property type="evidence" value="ECO:0007669"/>
    <property type="project" value="InterPro"/>
</dbReference>
<dbReference type="InterPro" id="IPR043148">
    <property type="entry name" value="TagF_C"/>
</dbReference>
<accession>A0A2S3U8J3</accession>
<evidence type="ECO:0000313" key="1">
    <source>
        <dbReference type="EMBL" id="POD88629.1"/>
    </source>
</evidence>
<dbReference type="GO" id="GO:0047355">
    <property type="term" value="F:CDP-glycerol glycerophosphotransferase activity"/>
    <property type="evidence" value="ECO:0007669"/>
    <property type="project" value="UniProtKB-EC"/>
</dbReference>
<reference evidence="1 2" key="1">
    <citation type="submission" date="2017-06" db="EMBL/GenBank/DDBJ databases">
        <title>Genome sequence of Lactobacillus plantarum subsp. plantarum strain SRCM101258.</title>
        <authorList>
            <person name="Cho S.H."/>
        </authorList>
    </citation>
    <scope>NUCLEOTIDE SEQUENCE [LARGE SCALE GENOMIC DNA]</scope>
    <source>
        <strain evidence="1 2">SRCM101258</strain>
    </source>
</reference>
<evidence type="ECO:0000313" key="2">
    <source>
        <dbReference type="Proteomes" id="UP000236990"/>
    </source>
</evidence>
<dbReference type="PANTHER" id="PTHR37316:SF3">
    <property type="entry name" value="TEICHOIC ACID GLYCEROL-PHOSPHATE TRANSFERASE"/>
    <property type="match status" value="1"/>
</dbReference>
<dbReference type="EMBL" id="NKCZ01000068">
    <property type="protein sequence ID" value="POD88629.1"/>
    <property type="molecule type" value="Genomic_DNA"/>
</dbReference>
<organism evidence="1 2">
    <name type="scientific">Lactiplantibacillus plantarum subsp. plantarum</name>
    <dbReference type="NCBI Taxonomy" id="337330"/>
    <lineage>
        <taxon>Bacteria</taxon>
        <taxon>Bacillati</taxon>
        <taxon>Bacillota</taxon>
        <taxon>Bacilli</taxon>
        <taxon>Lactobacillales</taxon>
        <taxon>Lactobacillaceae</taxon>
        <taxon>Lactiplantibacillus</taxon>
    </lineage>
</organism>
<gene>
    <name evidence="1" type="ORF">S101258_00620</name>
</gene>
<dbReference type="InterPro" id="IPR051612">
    <property type="entry name" value="Teichoic_Acid_Biosynth"/>
</dbReference>
<name>A0A2S3U8J3_LACPN</name>